<organism evidence="1 2">
    <name type="scientific">Rhamnusium bicolor</name>
    <dbReference type="NCBI Taxonomy" id="1586634"/>
    <lineage>
        <taxon>Eukaryota</taxon>
        <taxon>Metazoa</taxon>
        <taxon>Ecdysozoa</taxon>
        <taxon>Arthropoda</taxon>
        <taxon>Hexapoda</taxon>
        <taxon>Insecta</taxon>
        <taxon>Pterygota</taxon>
        <taxon>Neoptera</taxon>
        <taxon>Endopterygota</taxon>
        <taxon>Coleoptera</taxon>
        <taxon>Polyphaga</taxon>
        <taxon>Cucujiformia</taxon>
        <taxon>Chrysomeloidea</taxon>
        <taxon>Cerambycidae</taxon>
        <taxon>Lepturinae</taxon>
        <taxon>Rhagiini</taxon>
        <taxon>Rhamnusium</taxon>
    </lineage>
</organism>
<dbReference type="Proteomes" id="UP001162156">
    <property type="component" value="Unassembled WGS sequence"/>
</dbReference>
<protein>
    <submittedName>
        <fullName evidence="1">Uncharacterized protein</fullName>
    </submittedName>
</protein>
<evidence type="ECO:0000313" key="2">
    <source>
        <dbReference type="Proteomes" id="UP001162156"/>
    </source>
</evidence>
<evidence type="ECO:0000313" key="1">
    <source>
        <dbReference type="EMBL" id="KAJ8934157.1"/>
    </source>
</evidence>
<dbReference type="AlphaFoldDB" id="A0AAV8X6L2"/>
<accession>A0AAV8X6L2</accession>
<gene>
    <name evidence="1" type="ORF">NQ314_013539</name>
</gene>
<proteinExistence type="predicted"/>
<keyword evidence="2" id="KW-1185">Reference proteome</keyword>
<reference evidence="1" key="1">
    <citation type="journal article" date="2023" name="Insect Mol. Biol.">
        <title>Genome sequencing provides insights into the evolution of gene families encoding plant cell wall-degrading enzymes in longhorned beetles.</title>
        <authorList>
            <person name="Shin N.R."/>
            <person name="Okamura Y."/>
            <person name="Kirsch R."/>
            <person name="Pauchet Y."/>
        </authorList>
    </citation>
    <scope>NUCLEOTIDE SEQUENCE</scope>
    <source>
        <strain evidence="1">RBIC_L_NR</strain>
    </source>
</reference>
<sequence>MYLGVQHALGLPIRTRCAELTVLLDRGTLLELHSFFPILIDNIFGPQGTLSWGLRTTTGNTV</sequence>
<comment type="caution">
    <text evidence="1">The sequence shown here is derived from an EMBL/GenBank/DDBJ whole genome shotgun (WGS) entry which is preliminary data.</text>
</comment>
<name>A0AAV8X6L2_9CUCU</name>
<dbReference type="EMBL" id="JANEYF010003762">
    <property type="protein sequence ID" value="KAJ8934157.1"/>
    <property type="molecule type" value="Genomic_DNA"/>
</dbReference>